<dbReference type="EMBL" id="ATBP01002962">
    <property type="protein sequence ID" value="ETR65304.1"/>
    <property type="molecule type" value="Genomic_DNA"/>
</dbReference>
<sequence length="197" mass="21779">MIWTGEQCSQGALKYWEKGNSVKFNFTGTKFRYISIGSNNRPTAVSVKLDGIEIGPINFYVDFVGLLYQYVQIARINLDPGEHSLEVIYPIDSDGNFCSLDAIDLGVGEELKTFVEIINSGRKYVTNNMYYVHTTETNSLAFGNISQLTSVTATTDEPTGTTLRWLVSFDGGTTWKYDSGGSWVEASGGFADIGDTW</sequence>
<comment type="caution">
    <text evidence="1">The sequence shown here is derived from an EMBL/GenBank/DDBJ whole genome shotgun (WGS) entry which is preliminary data.</text>
</comment>
<gene>
    <name evidence="1" type="ORF">OMM_06088</name>
</gene>
<dbReference type="AlphaFoldDB" id="A0A1V1NRV9"/>
<reference evidence="2" key="1">
    <citation type="submission" date="2012-11" db="EMBL/GenBank/DDBJ databases">
        <authorList>
            <person name="Lucero-Rivera Y.E."/>
            <person name="Tovar-Ramirez D."/>
        </authorList>
    </citation>
    <scope>NUCLEOTIDE SEQUENCE [LARGE SCALE GENOMIC DNA]</scope>
    <source>
        <strain evidence="2">Araruama</strain>
    </source>
</reference>
<name>A0A1V1NRV9_9BACT</name>
<evidence type="ECO:0000313" key="2">
    <source>
        <dbReference type="Proteomes" id="UP000189670"/>
    </source>
</evidence>
<dbReference type="Gene3D" id="2.60.120.260">
    <property type="entry name" value="Galactose-binding domain-like"/>
    <property type="match status" value="1"/>
</dbReference>
<protein>
    <submittedName>
        <fullName evidence="1">Uncharacterized protein</fullName>
    </submittedName>
</protein>
<organism evidence="1 2">
    <name type="scientific">Candidatus Magnetoglobus multicellularis str. Araruama</name>
    <dbReference type="NCBI Taxonomy" id="890399"/>
    <lineage>
        <taxon>Bacteria</taxon>
        <taxon>Pseudomonadati</taxon>
        <taxon>Thermodesulfobacteriota</taxon>
        <taxon>Desulfobacteria</taxon>
        <taxon>Desulfobacterales</taxon>
        <taxon>Desulfobacteraceae</taxon>
        <taxon>Candidatus Magnetoglobus</taxon>
    </lineage>
</organism>
<dbReference type="Proteomes" id="UP000189670">
    <property type="component" value="Unassembled WGS sequence"/>
</dbReference>
<accession>A0A1V1NRV9</accession>
<proteinExistence type="predicted"/>
<evidence type="ECO:0000313" key="1">
    <source>
        <dbReference type="EMBL" id="ETR65304.1"/>
    </source>
</evidence>